<evidence type="ECO:0000313" key="12">
    <source>
        <dbReference type="Proteomes" id="UP001367676"/>
    </source>
</evidence>
<accession>A0AAN9TAW0</accession>
<evidence type="ECO:0000259" key="10">
    <source>
        <dbReference type="Pfam" id="PF05154"/>
    </source>
</evidence>
<evidence type="ECO:0000313" key="11">
    <source>
        <dbReference type="EMBL" id="KAK7578102.1"/>
    </source>
</evidence>
<evidence type="ECO:0000256" key="1">
    <source>
        <dbReference type="ARBA" id="ARBA00004141"/>
    </source>
</evidence>
<evidence type="ECO:0000256" key="2">
    <source>
        <dbReference type="ARBA" id="ARBA00008284"/>
    </source>
</evidence>
<feature type="signal peptide" evidence="9">
    <location>
        <begin position="1"/>
        <end position="24"/>
    </location>
</feature>
<organism evidence="11 12">
    <name type="scientific">Parthenolecanium corni</name>
    <dbReference type="NCBI Taxonomy" id="536013"/>
    <lineage>
        <taxon>Eukaryota</taxon>
        <taxon>Metazoa</taxon>
        <taxon>Ecdysozoa</taxon>
        <taxon>Arthropoda</taxon>
        <taxon>Hexapoda</taxon>
        <taxon>Insecta</taxon>
        <taxon>Pterygota</taxon>
        <taxon>Neoptera</taxon>
        <taxon>Paraneoptera</taxon>
        <taxon>Hemiptera</taxon>
        <taxon>Sternorrhyncha</taxon>
        <taxon>Coccoidea</taxon>
        <taxon>Coccidae</taxon>
        <taxon>Parthenolecanium</taxon>
    </lineage>
</organism>
<feature type="transmembrane region" description="Helical" evidence="8">
    <location>
        <begin position="147"/>
        <end position="168"/>
    </location>
</feature>
<comment type="subcellular location">
    <subcellularLocation>
        <location evidence="1">Membrane</location>
        <topology evidence="1">Multi-pass membrane protein</topology>
    </subcellularLocation>
</comment>
<dbReference type="GO" id="GO:0016020">
    <property type="term" value="C:membrane"/>
    <property type="evidence" value="ECO:0007669"/>
    <property type="project" value="UniProtKB-SubCell"/>
</dbReference>
<dbReference type="EMBL" id="JBBCAQ010000035">
    <property type="protein sequence ID" value="KAK7578102.1"/>
    <property type="molecule type" value="Genomic_DNA"/>
</dbReference>
<evidence type="ECO:0000256" key="6">
    <source>
        <dbReference type="ARBA" id="ARBA00023136"/>
    </source>
</evidence>
<evidence type="ECO:0000256" key="9">
    <source>
        <dbReference type="SAM" id="SignalP"/>
    </source>
</evidence>
<dbReference type="PANTHER" id="PTHR21016">
    <property type="entry name" value="BETA-AMYLOID BINDING PROTEIN-RELATED"/>
    <property type="match status" value="1"/>
</dbReference>
<keyword evidence="12" id="KW-1185">Reference proteome</keyword>
<gene>
    <name evidence="11" type="ORF">V9T40_010307</name>
</gene>
<reference evidence="11 12" key="1">
    <citation type="submission" date="2024-03" db="EMBL/GenBank/DDBJ databases">
        <title>Adaptation during the transition from Ophiocordyceps entomopathogen to insect associate is accompanied by gene loss and intensified selection.</title>
        <authorList>
            <person name="Ward C.M."/>
            <person name="Onetto C.A."/>
            <person name="Borneman A.R."/>
        </authorList>
    </citation>
    <scope>NUCLEOTIDE SEQUENCE [LARGE SCALE GENOMIC DNA]</scope>
    <source>
        <strain evidence="11">AWRI1</strain>
        <tissue evidence="11">Single Adult Female</tissue>
    </source>
</reference>
<keyword evidence="4 9" id="KW-0732">Signal</keyword>
<keyword evidence="7" id="KW-0325">Glycoprotein</keyword>
<evidence type="ECO:0000256" key="3">
    <source>
        <dbReference type="ARBA" id="ARBA00022692"/>
    </source>
</evidence>
<dbReference type="AlphaFoldDB" id="A0AAN9TAW0"/>
<feature type="domain" description="TM2" evidence="10">
    <location>
        <begin position="117"/>
        <end position="165"/>
    </location>
</feature>
<dbReference type="InterPro" id="IPR007829">
    <property type="entry name" value="TM2"/>
</dbReference>
<evidence type="ECO:0000256" key="4">
    <source>
        <dbReference type="ARBA" id="ARBA00022729"/>
    </source>
</evidence>
<keyword evidence="3 8" id="KW-0812">Transmembrane</keyword>
<protein>
    <recommendedName>
        <fullName evidence="10">TM2 domain-containing protein</fullName>
    </recommendedName>
</protein>
<keyword evidence="5 8" id="KW-1133">Transmembrane helix</keyword>
<sequence length="184" mass="21011">MWKSSHCLWIVLLTLTFNLQISKSNTNPAENEVKYNPEGPLVLCSFLPEEFIDCRDPPDHKGNESAKHEKGYGCLKYGSYRYEDVERTNTTCEVLLGIECRGNRTFFREVPCVKYNGYYFLTTLLYSILLGFLGMDRFSLGQTGTAVGKLLTLGGVGIWWMVDIVLLVTNNLLPEDGSNWERYK</sequence>
<proteinExistence type="inferred from homology"/>
<feature type="chain" id="PRO_5042850829" description="TM2 domain-containing protein" evidence="9">
    <location>
        <begin position="25"/>
        <end position="184"/>
    </location>
</feature>
<dbReference type="PANTHER" id="PTHR21016:SF4">
    <property type="entry name" value="TM2 DOMAIN-CONTAINING PROTEIN 2"/>
    <property type="match status" value="1"/>
</dbReference>
<evidence type="ECO:0000256" key="5">
    <source>
        <dbReference type="ARBA" id="ARBA00022989"/>
    </source>
</evidence>
<evidence type="ECO:0000256" key="8">
    <source>
        <dbReference type="SAM" id="Phobius"/>
    </source>
</evidence>
<dbReference type="Pfam" id="PF05154">
    <property type="entry name" value="TM2"/>
    <property type="match status" value="1"/>
</dbReference>
<comment type="caution">
    <text evidence="11">The sequence shown here is derived from an EMBL/GenBank/DDBJ whole genome shotgun (WGS) entry which is preliminary data.</text>
</comment>
<feature type="transmembrane region" description="Helical" evidence="8">
    <location>
        <begin position="117"/>
        <end position="135"/>
    </location>
</feature>
<comment type="similarity">
    <text evidence="2">Belongs to the TM2 family.</text>
</comment>
<dbReference type="Proteomes" id="UP001367676">
    <property type="component" value="Unassembled WGS sequence"/>
</dbReference>
<evidence type="ECO:0000256" key="7">
    <source>
        <dbReference type="ARBA" id="ARBA00023180"/>
    </source>
</evidence>
<name>A0AAN9TAW0_9HEMI</name>
<keyword evidence="6 8" id="KW-0472">Membrane</keyword>
<dbReference type="InterPro" id="IPR050932">
    <property type="entry name" value="TM2D1-3-like"/>
</dbReference>